<evidence type="ECO:0000313" key="2">
    <source>
        <dbReference type="EMBL" id="KAE7996167.1"/>
    </source>
</evidence>
<dbReference type="EMBL" id="CM017321">
    <property type="protein sequence ID" value="KAE7996167.1"/>
    <property type="molecule type" value="Genomic_DNA"/>
</dbReference>
<feature type="region of interest" description="Disordered" evidence="1">
    <location>
        <begin position="134"/>
        <end position="171"/>
    </location>
</feature>
<dbReference type="AlphaFoldDB" id="A0A5N6QAA6"/>
<evidence type="ECO:0000313" key="3">
    <source>
        <dbReference type="Proteomes" id="UP000327013"/>
    </source>
</evidence>
<proteinExistence type="predicted"/>
<organism evidence="2 3">
    <name type="scientific">Carpinus fangiana</name>
    <dbReference type="NCBI Taxonomy" id="176857"/>
    <lineage>
        <taxon>Eukaryota</taxon>
        <taxon>Viridiplantae</taxon>
        <taxon>Streptophyta</taxon>
        <taxon>Embryophyta</taxon>
        <taxon>Tracheophyta</taxon>
        <taxon>Spermatophyta</taxon>
        <taxon>Magnoliopsida</taxon>
        <taxon>eudicotyledons</taxon>
        <taxon>Gunneridae</taxon>
        <taxon>Pentapetalae</taxon>
        <taxon>rosids</taxon>
        <taxon>fabids</taxon>
        <taxon>Fagales</taxon>
        <taxon>Betulaceae</taxon>
        <taxon>Carpinus</taxon>
    </lineage>
</organism>
<sequence length="171" mass="18206">MEEIEVRGCKEKGWEVGFKEQLPTSVLGQPTHSPTLLGVSNSAIMGRRSPNGNEDVVPTCMEIMEGPAVAKHDENTCSLLGDKVVGSKIPAHENVEASVNVETTGIEIMEVTVGDNFDMGCTTTCSLSEKLEATGKGKAVASRTSSMLSKGQTESRNCDQAGRGYRKGEVD</sequence>
<keyword evidence="3" id="KW-1185">Reference proteome</keyword>
<protein>
    <submittedName>
        <fullName evidence="2">Uncharacterized protein</fullName>
    </submittedName>
</protein>
<dbReference type="Proteomes" id="UP000327013">
    <property type="component" value="Chromosome 1"/>
</dbReference>
<evidence type="ECO:0000256" key="1">
    <source>
        <dbReference type="SAM" id="MobiDB-lite"/>
    </source>
</evidence>
<reference evidence="2 3" key="1">
    <citation type="submission" date="2019-06" db="EMBL/GenBank/DDBJ databases">
        <title>A chromosomal-level reference genome of Carpinus fangiana (Coryloideae, Betulaceae).</title>
        <authorList>
            <person name="Yang X."/>
            <person name="Wang Z."/>
            <person name="Zhang L."/>
            <person name="Hao G."/>
            <person name="Liu J."/>
            <person name="Yang Y."/>
        </authorList>
    </citation>
    <scope>NUCLEOTIDE SEQUENCE [LARGE SCALE GENOMIC DNA]</scope>
    <source>
        <strain evidence="2">Cfa_2016G</strain>
        <tissue evidence="2">Leaf</tissue>
    </source>
</reference>
<name>A0A5N6QAA6_9ROSI</name>
<gene>
    <name evidence="2" type="ORF">FH972_000910</name>
</gene>
<accession>A0A5N6QAA6</accession>
<feature type="compositionally biased region" description="Polar residues" evidence="1">
    <location>
        <begin position="142"/>
        <end position="155"/>
    </location>
</feature>